<organism evidence="1 2">
    <name type="scientific">Candidatus Brocadia fulgida</name>
    <dbReference type="NCBI Taxonomy" id="380242"/>
    <lineage>
        <taxon>Bacteria</taxon>
        <taxon>Pseudomonadati</taxon>
        <taxon>Planctomycetota</taxon>
        <taxon>Candidatus Brocadiia</taxon>
        <taxon>Candidatus Brocadiales</taxon>
        <taxon>Candidatus Brocadiaceae</taxon>
        <taxon>Candidatus Brocadia</taxon>
    </lineage>
</organism>
<dbReference type="AlphaFoldDB" id="A0A0M2UWH9"/>
<sequence>MKYLIFFCIFIVPIHLLPAAELLKNGDFETADTTGWKYWETYPWDGDGAPVELPAHLSIALPGNIGVPVPPATSGSLALTQQVGFGGTARGGLYQEVKVIVNTPYVLTGHMSFYGDDIGDISIIGILDGSWNPTLAYTSLNKYCIGGNVVSPWVELSLIVIPSRDVITVFTETRQDWMHGNVAGWYDDLSLKPVPEPAKLFISHNPKANSVYKDKQE</sequence>
<evidence type="ECO:0000313" key="1">
    <source>
        <dbReference type="EMBL" id="KKO19935.1"/>
    </source>
</evidence>
<gene>
    <name evidence="1" type="ORF">BROFUL_01327</name>
</gene>
<dbReference type="EMBL" id="LAQJ01000139">
    <property type="protein sequence ID" value="KKO19935.1"/>
    <property type="molecule type" value="Genomic_DNA"/>
</dbReference>
<protein>
    <submittedName>
        <fullName evidence="1">Uncharacterized protein</fullName>
    </submittedName>
</protein>
<name>A0A0M2UWH9_9BACT</name>
<keyword evidence="2" id="KW-1185">Reference proteome</keyword>
<accession>A0A0M2UWH9</accession>
<reference evidence="1 2" key="1">
    <citation type="journal article" date="2013" name="BMC Microbiol.">
        <title>Identification of the type II cytochrome c maturation pathway in anammox bacteria by comparative genomics.</title>
        <authorList>
            <person name="Ferousi C."/>
            <person name="Speth D.R."/>
            <person name="Reimann J."/>
            <person name="Op den Camp H.J."/>
            <person name="Allen J.W."/>
            <person name="Keltjens J.T."/>
            <person name="Jetten M.S."/>
        </authorList>
    </citation>
    <scope>NUCLEOTIDE SEQUENCE [LARGE SCALE GENOMIC DNA]</scope>
    <source>
        <strain evidence="1">RU1</strain>
    </source>
</reference>
<comment type="caution">
    <text evidence="1">The sequence shown here is derived from an EMBL/GenBank/DDBJ whole genome shotgun (WGS) entry which is preliminary data.</text>
</comment>
<dbReference type="Proteomes" id="UP000034954">
    <property type="component" value="Unassembled WGS sequence"/>
</dbReference>
<evidence type="ECO:0000313" key="2">
    <source>
        <dbReference type="Proteomes" id="UP000034954"/>
    </source>
</evidence>
<dbReference type="Gene3D" id="2.60.120.260">
    <property type="entry name" value="Galactose-binding domain-like"/>
    <property type="match status" value="1"/>
</dbReference>
<proteinExistence type="predicted"/>